<evidence type="ECO:0000313" key="2">
    <source>
        <dbReference type="EMBL" id="MBB1087452.1"/>
    </source>
</evidence>
<sequence length="322" mass="33873">MLGLELFYWILGGILLYAGLRNARERRYAHAAFWSLVAALFAGGRYVLEANAAGDPLPSRVAGATVLALAVLAPRMRREHLEEAPEAQRRASAARLGHRLFGPALLIPVVTVLVVLFGERVGWGGYRLFGAGSITLIGLALASILAALAAIRVTGETPRMALVEGRRLLDTMGWAALLPLVLATLGGVFGASGVGEAVAHLVSGVIPTDSRFACIVAYGLGMALFTIIMGNAFAAFPVMTAGIGLPLLILQHDANPAILGALGMLTGYCGTLLTPMAANFNLVPAALLELDDPNGVIRAQVPTALPLLLVNLLLMYWLAFTF</sequence>
<keyword evidence="3" id="KW-1185">Reference proteome</keyword>
<feature type="transmembrane region" description="Helical" evidence="1">
    <location>
        <begin position="129"/>
        <end position="151"/>
    </location>
</feature>
<evidence type="ECO:0000313" key="3">
    <source>
        <dbReference type="Proteomes" id="UP000552587"/>
    </source>
</evidence>
<name>A0A7W3YDV5_9GAMM</name>
<feature type="transmembrane region" description="Helical" evidence="1">
    <location>
        <begin position="6"/>
        <end position="24"/>
    </location>
</feature>
<gene>
    <name evidence="2" type="ORF">H4F99_02995</name>
</gene>
<feature type="transmembrane region" description="Helical" evidence="1">
    <location>
        <begin position="31"/>
        <end position="48"/>
    </location>
</feature>
<dbReference type="RefSeq" id="WP_182668249.1">
    <property type="nucleotide sequence ID" value="NZ_JACHTE010000002.1"/>
</dbReference>
<dbReference type="InterPro" id="IPR009323">
    <property type="entry name" value="DUF979"/>
</dbReference>
<proteinExistence type="predicted"/>
<keyword evidence="1" id="KW-1133">Transmembrane helix</keyword>
<accession>A0A7W3YDV5</accession>
<comment type="caution">
    <text evidence="2">The sequence shown here is derived from an EMBL/GenBank/DDBJ whole genome shotgun (WGS) entry which is preliminary data.</text>
</comment>
<dbReference type="AlphaFoldDB" id="A0A7W3YDV5"/>
<feature type="transmembrane region" description="Helical" evidence="1">
    <location>
        <begin position="257"/>
        <end position="277"/>
    </location>
</feature>
<feature type="transmembrane region" description="Helical" evidence="1">
    <location>
        <begin position="60"/>
        <end position="76"/>
    </location>
</feature>
<organism evidence="2 3">
    <name type="scientific">Marilutibacter penaei</name>
    <dbReference type="NCBI Taxonomy" id="2759900"/>
    <lineage>
        <taxon>Bacteria</taxon>
        <taxon>Pseudomonadati</taxon>
        <taxon>Pseudomonadota</taxon>
        <taxon>Gammaproteobacteria</taxon>
        <taxon>Lysobacterales</taxon>
        <taxon>Lysobacteraceae</taxon>
        <taxon>Marilutibacter</taxon>
    </lineage>
</organism>
<feature type="transmembrane region" description="Helical" evidence="1">
    <location>
        <begin position="297"/>
        <end position="319"/>
    </location>
</feature>
<reference evidence="2 3" key="1">
    <citation type="submission" date="2020-07" db="EMBL/GenBank/DDBJ databases">
        <authorList>
            <person name="Xu S."/>
            <person name="Li A."/>
        </authorList>
    </citation>
    <scope>NUCLEOTIDE SEQUENCE [LARGE SCALE GENOMIC DNA]</scope>
    <source>
        <strain evidence="2 3">SG-8</strain>
    </source>
</reference>
<evidence type="ECO:0000256" key="1">
    <source>
        <dbReference type="SAM" id="Phobius"/>
    </source>
</evidence>
<protein>
    <submittedName>
        <fullName evidence="2">DUF979 domain-containing protein</fullName>
    </submittedName>
</protein>
<dbReference type="Proteomes" id="UP000552587">
    <property type="component" value="Unassembled WGS sequence"/>
</dbReference>
<keyword evidence="1" id="KW-0472">Membrane</keyword>
<dbReference type="Pfam" id="PF06166">
    <property type="entry name" value="DUF979"/>
    <property type="match status" value="1"/>
</dbReference>
<keyword evidence="1" id="KW-0812">Transmembrane</keyword>
<feature type="transmembrane region" description="Helical" evidence="1">
    <location>
        <begin position="96"/>
        <end position="117"/>
    </location>
</feature>
<feature type="transmembrane region" description="Helical" evidence="1">
    <location>
        <begin position="215"/>
        <end position="245"/>
    </location>
</feature>
<feature type="transmembrane region" description="Helical" evidence="1">
    <location>
        <begin position="172"/>
        <end position="195"/>
    </location>
</feature>
<dbReference type="EMBL" id="JACHTE010000002">
    <property type="protein sequence ID" value="MBB1087452.1"/>
    <property type="molecule type" value="Genomic_DNA"/>
</dbReference>